<reference evidence="11" key="1">
    <citation type="submission" date="2021-05" db="EMBL/GenBank/DDBJ databases">
        <title>Complete genome sequence of the cellulolytic planctomycete Telmatocola sphagniphila SP2T and characterization of the first cellulase from planctomycetes.</title>
        <authorList>
            <person name="Rakitin A.L."/>
            <person name="Beletsky A.V."/>
            <person name="Naumoff D.G."/>
            <person name="Kulichevskaya I.S."/>
            <person name="Mardanov A.V."/>
            <person name="Ravin N.V."/>
            <person name="Dedysh S.N."/>
        </authorList>
    </citation>
    <scope>NUCLEOTIDE SEQUENCE</scope>
    <source>
        <strain evidence="11">SP2T</strain>
    </source>
</reference>
<dbReference type="EMBL" id="CP074694">
    <property type="protein sequence ID" value="QVL29869.1"/>
    <property type="molecule type" value="Genomic_DNA"/>
</dbReference>
<gene>
    <name evidence="11" type="ORF">KIH39_13415</name>
</gene>
<dbReference type="RefSeq" id="WP_213493751.1">
    <property type="nucleotide sequence ID" value="NZ_CP074694.1"/>
</dbReference>
<comment type="function">
    <text evidence="9">Ferredoxins are iron-sulfur proteins that transfer electrons in a wide variety of metabolic reactions.</text>
</comment>
<dbReference type="PROSITE" id="PS51379">
    <property type="entry name" value="4FE4S_FER_2"/>
    <property type="match status" value="1"/>
</dbReference>
<name>A0A8E6ERZ4_9BACT</name>
<dbReference type="GO" id="GO:0051539">
    <property type="term" value="F:4 iron, 4 sulfur cluster binding"/>
    <property type="evidence" value="ECO:0007669"/>
    <property type="project" value="UniProtKB-UniRule"/>
</dbReference>
<dbReference type="InterPro" id="IPR000813">
    <property type="entry name" value="7Fe_ferredoxin"/>
</dbReference>
<evidence type="ECO:0000256" key="1">
    <source>
        <dbReference type="ARBA" id="ARBA00001927"/>
    </source>
</evidence>
<protein>
    <recommendedName>
        <fullName evidence="9">Ferredoxin</fullName>
    </recommendedName>
</protein>
<keyword evidence="8 9" id="KW-0411">Iron-sulfur</keyword>
<dbReference type="InterPro" id="IPR017896">
    <property type="entry name" value="4Fe4S_Fe-S-bd"/>
</dbReference>
<proteinExistence type="predicted"/>
<sequence>MAHVVTAPCNDCKYTDCCVVCPVECFYQDEKMLYIHPVDCIDCEACVPECPVEAIYAEGNVPAQWQSYIQLNADRCTALADKGHITEKQDPLEGPDCKKK</sequence>
<evidence type="ECO:0000256" key="6">
    <source>
        <dbReference type="ARBA" id="ARBA00022982"/>
    </source>
</evidence>
<feature type="domain" description="4Fe-4S ferredoxin-type" evidence="10">
    <location>
        <begin position="31"/>
        <end position="60"/>
    </location>
</feature>
<dbReference type="InterPro" id="IPR050294">
    <property type="entry name" value="RnfB_subfamily"/>
</dbReference>
<comment type="cofactor">
    <cofactor evidence="2 9">
        <name>[4Fe-4S] cluster</name>
        <dbReference type="ChEBI" id="CHEBI:49883"/>
    </cofactor>
</comment>
<keyword evidence="3 9" id="KW-0813">Transport</keyword>
<comment type="cofactor">
    <cofactor evidence="1">
        <name>[3Fe-4S] cluster</name>
        <dbReference type="ChEBI" id="CHEBI:21137"/>
    </cofactor>
</comment>
<dbReference type="GO" id="GO:0009055">
    <property type="term" value="F:electron transfer activity"/>
    <property type="evidence" value="ECO:0007669"/>
    <property type="project" value="UniProtKB-UniRule"/>
</dbReference>
<dbReference type="PANTHER" id="PTHR42859:SF2">
    <property type="entry name" value="FERREDOXIN"/>
    <property type="match status" value="1"/>
</dbReference>
<evidence type="ECO:0000256" key="4">
    <source>
        <dbReference type="ARBA" id="ARBA00022485"/>
    </source>
</evidence>
<dbReference type="Proteomes" id="UP000676194">
    <property type="component" value="Chromosome"/>
</dbReference>
<evidence type="ECO:0000256" key="9">
    <source>
        <dbReference type="RuleBase" id="RU365098"/>
    </source>
</evidence>
<dbReference type="PANTHER" id="PTHR42859">
    <property type="entry name" value="OXIDOREDUCTASE"/>
    <property type="match status" value="1"/>
</dbReference>
<dbReference type="GO" id="GO:0046872">
    <property type="term" value="F:metal ion binding"/>
    <property type="evidence" value="ECO:0007669"/>
    <property type="project" value="UniProtKB-UniRule"/>
</dbReference>
<accession>A0A8E6ERZ4</accession>
<evidence type="ECO:0000313" key="12">
    <source>
        <dbReference type="Proteomes" id="UP000676194"/>
    </source>
</evidence>
<keyword evidence="4 9" id="KW-0004">4Fe-4S</keyword>
<dbReference type="Gene3D" id="3.30.70.20">
    <property type="match status" value="1"/>
</dbReference>
<keyword evidence="12" id="KW-1185">Reference proteome</keyword>
<evidence type="ECO:0000256" key="7">
    <source>
        <dbReference type="ARBA" id="ARBA00023004"/>
    </source>
</evidence>
<dbReference type="SUPFAM" id="SSF54862">
    <property type="entry name" value="4Fe-4S ferredoxins"/>
    <property type="match status" value="1"/>
</dbReference>
<dbReference type="AlphaFoldDB" id="A0A8E6ERZ4"/>
<evidence type="ECO:0000256" key="5">
    <source>
        <dbReference type="ARBA" id="ARBA00022723"/>
    </source>
</evidence>
<evidence type="ECO:0000313" key="11">
    <source>
        <dbReference type="EMBL" id="QVL29869.1"/>
    </source>
</evidence>
<dbReference type="Pfam" id="PF00037">
    <property type="entry name" value="Fer4"/>
    <property type="match status" value="1"/>
</dbReference>
<dbReference type="PRINTS" id="PR00354">
    <property type="entry name" value="7FE8SFRDOXIN"/>
</dbReference>
<dbReference type="InterPro" id="IPR017900">
    <property type="entry name" value="4Fe4S_Fe_S_CS"/>
</dbReference>
<organism evidence="11 12">
    <name type="scientific">Telmatocola sphagniphila</name>
    <dbReference type="NCBI Taxonomy" id="1123043"/>
    <lineage>
        <taxon>Bacteria</taxon>
        <taxon>Pseudomonadati</taxon>
        <taxon>Planctomycetota</taxon>
        <taxon>Planctomycetia</taxon>
        <taxon>Gemmatales</taxon>
        <taxon>Gemmataceae</taxon>
    </lineage>
</organism>
<dbReference type="PROSITE" id="PS00198">
    <property type="entry name" value="4FE4S_FER_1"/>
    <property type="match status" value="1"/>
</dbReference>
<keyword evidence="7 9" id="KW-0408">Iron</keyword>
<evidence type="ECO:0000256" key="3">
    <source>
        <dbReference type="ARBA" id="ARBA00022448"/>
    </source>
</evidence>
<keyword evidence="5 9" id="KW-0479">Metal-binding</keyword>
<evidence type="ECO:0000256" key="8">
    <source>
        <dbReference type="ARBA" id="ARBA00023014"/>
    </source>
</evidence>
<dbReference type="KEGG" id="tsph:KIH39_13415"/>
<keyword evidence="6 9" id="KW-0249">Electron transport</keyword>
<evidence type="ECO:0000259" key="10">
    <source>
        <dbReference type="PROSITE" id="PS51379"/>
    </source>
</evidence>
<evidence type="ECO:0000256" key="2">
    <source>
        <dbReference type="ARBA" id="ARBA00001966"/>
    </source>
</evidence>